<evidence type="ECO:0000313" key="2">
    <source>
        <dbReference type="Proteomes" id="UP000236520"/>
    </source>
</evidence>
<proteinExistence type="predicted"/>
<comment type="caution">
    <text evidence="1">The sequence shown here is derived from an EMBL/GenBank/DDBJ whole genome shotgun (WGS) entry which is preliminary data.</text>
</comment>
<protein>
    <submittedName>
        <fullName evidence="1">Uncharacterized protein</fullName>
    </submittedName>
</protein>
<dbReference type="AlphaFoldDB" id="A0A2J7YY88"/>
<dbReference type="EMBL" id="LJIW01000002">
    <property type="protein sequence ID" value="PNG92985.1"/>
    <property type="molecule type" value="Genomic_DNA"/>
</dbReference>
<accession>A0A2J7YY88</accession>
<reference evidence="1 2" key="1">
    <citation type="submission" date="2015-09" db="EMBL/GenBank/DDBJ databases">
        <title>Genome sequence, genome mining and natural product profiling of a biocontrol bacterium Streptomyces malaysiensis F913.</title>
        <authorList>
            <person name="Xu Y."/>
            <person name="Wei J."/>
            <person name="Xie J."/>
            <person name="Li T."/>
            <person name="Zhou Z."/>
        </authorList>
    </citation>
    <scope>NUCLEOTIDE SEQUENCE [LARGE SCALE GENOMIC DNA]</scope>
    <source>
        <strain evidence="1 2">F913</strain>
    </source>
</reference>
<evidence type="ECO:0000313" key="1">
    <source>
        <dbReference type="EMBL" id="PNG92985.1"/>
    </source>
</evidence>
<sequence>MKLPDGTVRRYVTHQEADAANKRAGSIGVITPVTQ</sequence>
<organism evidence="1 2">
    <name type="scientific">Streptomyces malaysiensis</name>
    <dbReference type="NCBI Taxonomy" id="92644"/>
    <lineage>
        <taxon>Bacteria</taxon>
        <taxon>Bacillati</taxon>
        <taxon>Actinomycetota</taxon>
        <taxon>Actinomycetes</taxon>
        <taxon>Kitasatosporales</taxon>
        <taxon>Streptomycetaceae</taxon>
        <taxon>Streptomyces</taxon>
        <taxon>Streptomyces violaceusniger group</taxon>
    </lineage>
</organism>
<gene>
    <name evidence="1" type="ORF">SMF913_28450</name>
</gene>
<keyword evidence="2" id="KW-1185">Reference proteome</keyword>
<dbReference type="Proteomes" id="UP000236520">
    <property type="component" value="Unassembled WGS sequence"/>
</dbReference>
<name>A0A2J7YY88_STRMQ</name>